<dbReference type="EMBL" id="DVFV01000096">
    <property type="protein sequence ID" value="HIQ91021.1"/>
    <property type="molecule type" value="Genomic_DNA"/>
</dbReference>
<reference evidence="2" key="1">
    <citation type="submission" date="2020-10" db="EMBL/GenBank/DDBJ databases">
        <authorList>
            <person name="Gilroy R."/>
        </authorList>
    </citation>
    <scope>NUCLEOTIDE SEQUENCE</scope>
    <source>
        <strain evidence="2">CHK147-3167</strain>
    </source>
</reference>
<dbReference type="Proteomes" id="UP000886786">
    <property type="component" value="Unassembled WGS sequence"/>
</dbReference>
<sequence length="109" mass="12586">MSKKQTALEEAENIVDNMYKKRFEECGVTEGNTIHINNLDNVQFTELEEASITLLQNELRLKNKIQKYKEVINKAINKLGRYADETINNANAYAICVDLLDILKEVEHE</sequence>
<protein>
    <submittedName>
        <fullName evidence="2">Uncharacterized protein</fullName>
    </submittedName>
</protein>
<proteinExistence type="predicted"/>
<accession>A0A9D1D035</accession>
<keyword evidence="1" id="KW-0175">Coiled coil</keyword>
<evidence type="ECO:0000256" key="1">
    <source>
        <dbReference type="SAM" id="Coils"/>
    </source>
</evidence>
<evidence type="ECO:0000313" key="2">
    <source>
        <dbReference type="EMBL" id="HIQ91021.1"/>
    </source>
</evidence>
<evidence type="ECO:0000313" key="3">
    <source>
        <dbReference type="Proteomes" id="UP000886786"/>
    </source>
</evidence>
<comment type="caution">
    <text evidence="2">The sequence shown here is derived from an EMBL/GenBank/DDBJ whole genome shotgun (WGS) entry which is preliminary data.</text>
</comment>
<dbReference type="AlphaFoldDB" id="A0A9D1D035"/>
<reference evidence="2" key="2">
    <citation type="journal article" date="2021" name="PeerJ">
        <title>Extensive microbial diversity within the chicken gut microbiome revealed by metagenomics and culture.</title>
        <authorList>
            <person name="Gilroy R."/>
            <person name="Ravi A."/>
            <person name="Getino M."/>
            <person name="Pursley I."/>
            <person name="Horton D.L."/>
            <person name="Alikhan N.F."/>
            <person name="Baker D."/>
            <person name="Gharbi K."/>
            <person name="Hall N."/>
            <person name="Watson M."/>
            <person name="Adriaenssens E.M."/>
            <person name="Foster-Nyarko E."/>
            <person name="Jarju S."/>
            <person name="Secka A."/>
            <person name="Antonio M."/>
            <person name="Oren A."/>
            <person name="Chaudhuri R.R."/>
            <person name="La Ragione R."/>
            <person name="Hildebrand F."/>
            <person name="Pallen M.J."/>
        </authorList>
    </citation>
    <scope>NUCLEOTIDE SEQUENCE</scope>
    <source>
        <strain evidence="2">CHK147-3167</strain>
    </source>
</reference>
<organism evidence="2 3">
    <name type="scientific">Candidatus Coprosoma intestinipullorum</name>
    <dbReference type="NCBI Taxonomy" id="2840752"/>
    <lineage>
        <taxon>Bacteria</taxon>
        <taxon>Bacillati</taxon>
        <taxon>Bacillota</taxon>
        <taxon>Bacillota incertae sedis</taxon>
        <taxon>Candidatus Coprosoma</taxon>
    </lineage>
</organism>
<name>A0A9D1D035_9FIRM</name>
<gene>
    <name evidence="2" type="ORF">IAB27_05310</name>
</gene>
<feature type="coiled-coil region" evidence="1">
    <location>
        <begin position="58"/>
        <end position="85"/>
    </location>
</feature>